<sequence>MKNKLLIKLVPLLSAALLLSACVVQSSHPYYTKNLLVNTHTSIQGLWTAKKTVKPWVIKGKNLEFYAKNGAKSRIKLNFFKVNGVLYCDSTPKSPDRKTLHAIWVYHLYPTHLLSQVVITKTQIKFIPINDSKLKALIKQHKLVIPSTLPNASHSEENLYYATSATWVKFLKQYGTTAKLFNIKDAIILTHKAP</sequence>
<accession>A0A3B0YSM8</accession>
<dbReference type="PROSITE" id="PS51257">
    <property type="entry name" value="PROKAR_LIPOPROTEIN"/>
    <property type="match status" value="1"/>
</dbReference>
<dbReference type="AlphaFoldDB" id="A0A3B0YSM8"/>
<proteinExistence type="predicted"/>
<gene>
    <name evidence="1" type="ORF">MNBD_GAMMA12-1181</name>
</gene>
<name>A0A3B0YSM8_9ZZZZ</name>
<protein>
    <recommendedName>
        <fullName evidence="2">Lipoprotein</fullName>
    </recommendedName>
</protein>
<evidence type="ECO:0008006" key="2">
    <source>
        <dbReference type="Google" id="ProtNLM"/>
    </source>
</evidence>
<dbReference type="EMBL" id="UOFL01000146">
    <property type="protein sequence ID" value="VAW78262.1"/>
    <property type="molecule type" value="Genomic_DNA"/>
</dbReference>
<reference evidence="1" key="1">
    <citation type="submission" date="2018-06" db="EMBL/GenBank/DDBJ databases">
        <authorList>
            <person name="Zhirakovskaya E."/>
        </authorList>
    </citation>
    <scope>NUCLEOTIDE SEQUENCE</scope>
</reference>
<organism evidence="1">
    <name type="scientific">hydrothermal vent metagenome</name>
    <dbReference type="NCBI Taxonomy" id="652676"/>
    <lineage>
        <taxon>unclassified sequences</taxon>
        <taxon>metagenomes</taxon>
        <taxon>ecological metagenomes</taxon>
    </lineage>
</organism>
<evidence type="ECO:0000313" key="1">
    <source>
        <dbReference type="EMBL" id="VAW78262.1"/>
    </source>
</evidence>